<organism evidence="11 12">
    <name type="scientific">Scopulibacillus darangshiensis</name>
    <dbReference type="NCBI Taxonomy" id="442528"/>
    <lineage>
        <taxon>Bacteria</taxon>
        <taxon>Bacillati</taxon>
        <taxon>Bacillota</taxon>
        <taxon>Bacilli</taxon>
        <taxon>Bacillales</taxon>
        <taxon>Sporolactobacillaceae</taxon>
        <taxon>Scopulibacillus</taxon>
    </lineage>
</organism>
<dbReference type="InterPro" id="IPR003593">
    <property type="entry name" value="AAA+_ATPase"/>
</dbReference>
<evidence type="ECO:0000256" key="5">
    <source>
        <dbReference type="ARBA" id="ARBA00022741"/>
    </source>
</evidence>
<dbReference type="RefSeq" id="WP_132745552.1">
    <property type="nucleotide sequence ID" value="NZ_SLXK01000009.1"/>
</dbReference>
<keyword evidence="12" id="KW-1185">Reference proteome</keyword>
<dbReference type="SMART" id="SM00382">
    <property type="entry name" value="AAA"/>
    <property type="match status" value="2"/>
</dbReference>
<dbReference type="InterPro" id="IPR003439">
    <property type="entry name" value="ABC_transporter-like_ATP-bd"/>
</dbReference>
<comment type="subunit">
    <text evidence="3">The complex is composed of two ATP-binding proteins (LsrA), two transmembrane proteins (LsrC and LsrD) and a solute-binding protein (LsrB).</text>
</comment>
<evidence type="ECO:0000259" key="10">
    <source>
        <dbReference type="PROSITE" id="PS50893"/>
    </source>
</evidence>
<evidence type="ECO:0000256" key="7">
    <source>
        <dbReference type="ARBA" id="ARBA00023747"/>
    </source>
</evidence>
<dbReference type="PANTHER" id="PTHR43790:SF2">
    <property type="entry name" value="AUTOINDUCER 2 IMPORT ATP-BINDING PROTEIN LSRA"/>
    <property type="match status" value="1"/>
</dbReference>
<evidence type="ECO:0000256" key="3">
    <source>
        <dbReference type="ARBA" id="ARBA00011262"/>
    </source>
</evidence>
<evidence type="ECO:0000256" key="1">
    <source>
        <dbReference type="ARBA" id="ARBA00004417"/>
    </source>
</evidence>
<evidence type="ECO:0000313" key="12">
    <source>
        <dbReference type="Proteomes" id="UP000295416"/>
    </source>
</evidence>
<comment type="function">
    <text evidence="7">Part of the ABC transporter complex LsrABCD involved in autoinducer 2 (AI-2) import. Responsible for energy coupling to the transport system.</text>
</comment>
<reference evidence="11 12" key="1">
    <citation type="submission" date="2019-03" db="EMBL/GenBank/DDBJ databases">
        <title>Genomic Encyclopedia of Type Strains, Phase IV (KMG-IV): sequencing the most valuable type-strain genomes for metagenomic binning, comparative biology and taxonomic classification.</title>
        <authorList>
            <person name="Goeker M."/>
        </authorList>
    </citation>
    <scope>NUCLEOTIDE SEQUENCE [LARGE SCALE GENOMIC DNA]</scope>
    <source>
        <strain evidence="11 12">DSM 19377</strain>
    </source>
</reference>
<dbReference type="AlphaFoldDB" id="A0A4R2P4A6"/>
<keyword evidence="6 11" id="KW-0067">ATP-binding</keyword>
<dbReference type="PROSITE" id="PS50893">
    <property type="entry name" value="ABC_TRANSPORTER_2"/>
    <property type="match status" value="2"/>
</dbReference>
<evidence type="ECO:0000256" key="4">
    <source>
        <dbReference type="ARBA" id="ARBA00019459"/>
    </source>
</evidence>
<gene>
    <name evidence="11" type="ORF">EV207_10925</name>
</gene>
<dbReference type="CDD" id="cd03215">
    <property type="entry name" value="ABC_Carb_Monos_II"/>
    <property type="match status" value="1"/>
</dbReference>
<evidence type="ECO:0000256" key="2">
    <source>
        <dbReference type="ARBA" id="ARBA00009404"/>
    </source>
</evidence>
<accession>A0A4R2P4A6</accession>
<dbReference type="Proteomes" id="UP000295416">
    <property type="component" value="Unassembled WGS sequence"/>
</dbReference>
<dbReference type="GO" id="GO:0016887">
    <property type="term" value="F:ATP hydrolysis activity"/>
    <property type="evidence" value="ECO:0007669"/>
    <property type="project" value="InterPro"/>
</dbReference>
<feature type="domain" description="ABC transporter" evidence="10">
    <location>
        <begin position="260"/>
        <end position="501"/>
    </location>
</feature>
<sequence length="506" mass="55717">MDYDESPVLMKMKTVFKAFASQPVLQGVSLSLNHGEILALIGGNGAGKSTLMKIIAGLYKADSGDIEIEGEEVKFSAPADAHKKGVYLVPQEPMIFPNMTIEENIMIGMPVPPGVVRKRIKDEVKRLDWHLDTERLASTLSIAEQQLVEILRGLVRQADILILDEPTSTLTFGEINSLFKIVNSLTKEGLGVIYITHRFSEIFQLADSVAVLRGGVISLQGPVTDFTYKKLVEALMPIDKRSSGSEENHHSSMANTAMSTNEQPILSVHKLFGERFHDVSFDLFPGEILGVAGVVGAGRTELAEAIFGLAPWTSGTVTLLGDPIAKKSIRTRMNKGLVYVPEDRHSHGVFRIASIKKNMTSTILHRFKSIFLPFKKEKEITQEYMSALEIKSVGENAELSSLSGGNQQKVVLAKYLVTHPKVIILDEPTRGIDAGSREDIYKIITELQSNGLSVMLISSDIEEVVRLSDRVLVMYEGRIERIIKKQDLSIDAITSAAFGVKKEVVT</sequence>
<protein>
    <recommendedName>
        <fullName evidence="4">Autoinducer 2 import ATP-binding protein LsrA</fullName>
        <ecNumber evidence="8">7.6.2.13</ecNumber>
    </recommendedName>
</protein>
<dbReference type="PANTHER" id="PTHR43790">
    <property type="entry name" value="CARBOHYDRATE TRANSPORT ATP-BINDING PROTEIN MG119-RELATED"/>
    <property type="match status" value="1"/>
</dbReference>
<comment type="subcellular location">
    <subcellularLocation>
        <location evidence="1">Cell inner membrane</location>
        <topology evidence="1">Peripheral membrane protein</topology>
    </subcellularLocation>
</comment>
<dbReference type="CDD" id="cd03216">
    <property type="entry name" value="ABC_Carb_Monos_I"/>
    <property type="match status" value="1"/>
</dbReference>
<dbReference type="OrthoDB" id="9771863at2"/>
<dbReference type="InterPro" id="IPR050107">
    <property type="entry name" value="ABC_carbohydrate_import_ATPase"/>
</dbReference>
<evidence type="ECO:0000313" key="11">
    <source>
        <dbReference type="EMBL" id="TCP29572.1"/>
    </source>
</evidence>
<evidence type="ECO:0000256" key="8">
    <source>
        <dbReference type="ARBA" id="ARBA00023798"/>
    </source>
</evidence>
<comment type="catalytic activity">
    <reaction evidence="9">
        <text>ATP + H2O + (2R,4S)-2-methyl-2,3,3,4-tetrahydroxytetrahydrofuran-[AI-2-binding protein]Side 1 = ADP + phosphate + (2R,4S)-2-methyl-2,3,3,4-tetrahydroxytetrahydrofuranSide 2 + [AI-2-binding protein]Side 1.</text>
        <dbReference type="EC" id="7.6.2.13"/>
    </reaction>
</comment>
<dbReference type="EMBL" id="SLXK01000009">
    <property type="protein sequence ID" value="TCP29572.1"/>
    <property type="molecule type" value="Genomic_DNA"/>
</dbReference>
<keyword evidence="5" id="KW-0547">Nucleotide-binding</keyword>
<dbReference type="Pfam" id="PF00005">
    <property type="entry name" value="ABC_tran"/>
    <property type="match status" value="2"/>
</dbReference>
<name>A0A4R2P4A6_9BACL</name>
<dbReference type="EC" id="7.6.2.13" evidence="8"/>
<evidence type="ECO:0000256" key="6">
    <source>
        <dbReference type="ARBA" id="ARBA00022840"/>
    </source>
</evidence>
<dbReference type="InterPro" id="IPR027417">
    <property type="entry name" value="P-loop_NTPase"/>
</dbReference>
<comment type="caution">
    <text evidence="11">The sequence shown here is derived from an EMBL/GenBank/DDBJ whole genome shotgun (WGS) entry which is preliminary data.</text>
</comment>
<dbReference type="PROSITE" id="PS00211">
    <property type="entry name" value="ABC_TRANSPORTER_1"/>
    <property type="match status" value="1"/>
</dbReference>
<dbReference type="GO" id="GO:0005524">
    <property type="term" value="F:ATP binding"/>
    <property type="evidence" value="ECO:0007669"/>
    <property type="project" value="UniProtKB-KW"/>
</dbReference>
<feature type="domain" description="ABC transporter" evidence="10">
    <location>
        <begin position="10"/>
        <end position="239"/>
    </location>
</feature>
<dbReference type="Gene3D" id="3.40.50.300">
    <property type="entry name" value="P-loop containing nucleotide triphosphate hydrolases"/>
    <property type="match status" value="2"/>
</dbReference>
<proteinExistence type="inferred from homology"/>
<dbReference type="GO" id="GO:0005886">
    <property type="term" value="C:plasma membrane"/>
    <property type="evidence" value="ECO:0007669"/>
    <property type="project" value="UniProtKB-SubCell"/>
</dbReference>
<comment type="similarity">
    <text evidence="2">Belongs to the ABC transporter superfamily. AI-2 autoinducer porter (TC 3.A.1.2.8) family.</text>
</comment>
<dbReference type="InterPro" id="IPR017871">
    <property type="entry name" value="ABC_transporter-like_CS"/>
</dbReference>
<dbReference type="SUPFAM" id="SSF52540">
    <property type="entry name" value="P-loop containing nucleoside triphosphate hydrolases"/>
    <property type="match status" value="2"/>
</dbReference>
<evidence type="ECO:0000256" key="9">
    <source>
        <dbReference type="ARBA" id="ARBA00034076"/>
    </source>
</evidence>